<evidence type="ECO:0000313" key="3">
    <source>
        <dbReference type="Proteomes" id="UP000735302"/>
    </source>
</evidence>
<dbReference type="Pfam" id="PF20791">
    <property type="entry name" value="Acyl-ACP_TE_C"/>
    <property type="match status" value="1"/>
</dbReference>
<name>A0AAV4ASW1_9GAST</name>
<dbReference type="AlphaFoldDB" id="A0AAV4ASW1"/>
<organism evidence="2 3">
    <name type="scientific">Plakobranchus ocellatus</name>
    <dbReference type="NCBI Taxonomy" id="259542"/>
    <lineage>
        <taxon>Eukaryota</taxon>
        <taxon>Metazoa</taxon>
        <taxon>Spiralia</taxon>
        <taxon>Lophotrochozoa</taxon>
        <taxon>Mollusca</taxon>
        <taxon>Gastropoda</taxon>
        <taxon>Heterobranchia</taxon>
        <taxon>Euthyneura</taxon>
        <taxon>Panpulmonata</taxon>
        <taxon>Sacoglossa</taxon>
        <taxon>Placobranchoidea</taxon>
        <taxon>Plakobranchidae</taxon>
        <taxon>Plakobranchus</taxon>
    </lineage>
</organism>
<dbReference type="InterPro" id="IPR029069">
    <property type="entry name" value="HotDog_dom_sf"/>
</dbReference>
<dbReference type="Proteomes" id="UP000735302">
    <property type="component" value="Unassembled WGS sequence"/>
</dbReference>
<comment type="caution">
    <text evidence="2">The sequence shown here is derived from an EMBL/GenBank/DDBJ whole genome shotgun (WGS) entry which is preliminary data.</text>
</comment>
<evidence type="ECO:0000313" key="2">
    <source>
        <dbReference type="EMBL" id="GFO11425.1"/>
    </source>
</evidence>
<proteinExistence type="predicted"/>
<reference evidence="2 3" key="1">
    <citation type="journal article" date="2021" name="Elife">
        <title>Chloroplast acquisition without the gene transfer in kleptoplastic sea slugs, Plakobranchus ocellatus.</title>
        <authorList>
            <person name="Maeda T."/>
            <person name="Takahashi S."/>
            <person name="Yoshida T."/>
            <person name="Shimamura S."/>
            <person name="Takaki Y."/>
            <person name="Nagai Y."/>
            <person name="Toyoda A."/>
            <person name="Suzuki Y."/>
            <person name="Arimoto A."/>
            <person name="Ishii H."/>
            <person name="Satoh N."/>
            <person name="Nishiyama T."/>
            <person name="Hasebe M."/>
            <person name="Maruyama T."/>
            <person name="Minagawa J."/>
            <person name="Obokata J."/>
            <person name="Shigenobu S."/>
        </authorList>
    </citation>
    <scope>NUCLEOTIDE SEQUENCE [LARGE SCALE GENOMIC DNA]</scope>
</reference>
<keyword evidence="3" id="KW-1185">Reference proteome</keyword>
<dbReference type="Gene3D" id="3.10.129.10">
    <property type="entry name" value="Hotdog Thioesterase"/>
    <property type="match status" value="2"/>
</dbReference>
<sequence>MAHRPAIIRICNQMKLKVSQELVSDKHVKVILPAGFPFIAYNGKGYVNPWNILTLLDTFRITVFAKSTPNEIIFLDGDKLCEESMPLICATTAKISPSLYDNSIAQAPMEMHCELTHAGKTSMTMKYSLYFKGSDLPVCENKIKTVSVDLTSRKPYQLPDWWKKKYDIGLEGGQTLNIPRIVPGSSVLYNYQVKVKASDLDFFWHVNWSNYVKFSLDCFIEFAAKEHGPGNLVRAFRKCKNFSVLFLKEARLMDTLDICMWKDLDNPNLFKFQFKNEADVACESHLEFYPHDE</sequence>
<dbReference type="PANTHER" id="PTHR34487:SF1">
    <property type="entry name" value="ACYL-ACP THIOESTERASE"/>
    <property type="match status" value="1"/>
</dbReference>
<dbReference type="PANTHER" id="PTHR34487">
    <property type="entry name" value="ACYL-ACP THIOESTERASE"/>
    <property type="match status" value="1"/>
</dbReference>
<gene>
    <name evidence="2" type="ORF">PoB_003793000</name>
</gene>
<dbReference type="EMBL" id="BLXT01004298">
    <property type="protein sequence ID" value="GFO11425.1"/>
    <property type="molecule type" value="Genomic_DNA"/>
</dbReference>
<accession>A0AAV4ASW1</accession>
<evidence type="ECO:0000259" key="1">
    <source>
        <dbReference type="Pfam" id="PF20791"/>
    </source>
</evidence>
<dbReference type="InterPro" id="IPR049427">
    <property type="entry name" value="Acyl-ACP_TE_C"/>
</dbReference>
<protein>
    <recommendedName>
        <fullName evidence="1">Acyl-ACP thioesterase-like C-terminal domain-containing protein</fullName>
    </recommendedName>
</protein>
<feature type="domain" description="Acyl-ACP thioesterase-like C-terminal" evidence="1">
    <location>
        <begin position="192"/>
        <end position="233"/>
    </location>
</feature>
<dbReference type="SUPFAM" id="SSF54637">
    <property type="entry name" value="Thioesterase/thiol ester dehydrase-isomerase"/>
    <property type="match status" value="2"/>
</dbReference>